<proteinExistence type="predicted"/>
<gene>
    <name evidence="1" type="ORF">GCM10007857_58400</name>
</gene>
<dbReference type="EMBL" id="BSOW01000023">
    <property type="protein sequence ID" value="GLR89127.1"/>
    <property type="molecule type" value="Genomic_DNA"/>
</dbReference>
<sequence length="142" mass="16020">MIDESDALHIRARWFGYDLGNLASRPDLKIWNRFRLLPEDELEQRPRCAYHPRTELALRQTSDLGMFETDIPGNTDGNAASPDECVLETGENLVHGFQAAGEKTVRVSALRDTKTCLRGRLQDVALQKQDLPEIGCQNAGRR</sequence>
<organism evidence="1 2">
    <name type="scientific">Bradyrhizobium iriomotense</name>
    <dbReference type="NCBI Taxonomy" id="441950"/>
    <lineage>
        <taxon>Bacteria</taxon>
        <taxon>Pseudomonadati</taxon>
        <taxon>Pseudomonadota</taxon>
        <taxon>Alphaproteobacteria</taxon>
        <taxon>Hyphomicrobiales</taxon>
        <taxon>Nitrobacteraceae</taxon>
        <taxon>Bradyrhizobium</taxon>
    </lineage>
</organism>
<accession>A0ABQ6B3Y4</accession>
<comment type="caution">
    <text evidence="1">The sequence shown here is derived from an EMBL/GenBank/DDBJ whole genome shotgun (WGS) entry which is preliminary data.</text>
</comment>
<keyword evidence="2" id="KW-1185">Reference proteome</keyword>
<evidence type="ECO:0000313" key="1">
    <source>
        <dbReference type="EMBL" id="GLR89127.1"/>
    </source>
</evidence>
<protein>
    <submittedName>
        <fullName evidence="1">Uncharacterized protein</fullName>
    </submittedName>
</protein>
<reference evidence="2" key="1">
    <citation type="journal article" date="2019" name="Int. J. Syst. Evol. Microbiol.">
        <title>The Global Catalogue of Microorganisms (GCM) 10K type strain sequencing project: providing services to taxonomists for standard genome sequencing and annotation.</title>
        <authorList>
            <consortium name="The Broad Institute Genomics Platform"/>
            <consortium name="The Broad Institute Genome Sequencing Center for Infectious Disease"/>
            <person name="Wu L."/>
            <person name="Ma J."/>
        </authorList>
    </citation>
    <scope>NUCLEOTIDE SEQUENCE [LARGE SCALE GENOMIC DNA]</scope>
    <source>
        <strain evidence="2">NBRC 102520</strain>
    </source>
</reference>
<dbReference type="Proteomes" id="UP001156905">
    <property type="component" value="Unassembled WGS sequence"/>
</dbReference>
<evidence type="ECO:0000313" key="2">
    <source>
        <dbReference type="Proteomes" id="UP001156905"/>
    </source>
</evidence>
<name>A0ABQ6B3Y4_9BRAD</name>